<dbReference type="GO" id="GO:0060169">
    <property type="term" value="P:negative regulation of adenosine receptor signaling pathway"/>
    <property type="evidence" value="ECO:0007669"/>
    <property type="project" value="TreeGrafter"/>
</dbReference>
<dbReference type="PANTHER" id="PTHR11409">
    <property type="entry name" value="ADENOSINE DEAMINASE"/>
    <property type="match status" value="1"/>
</dbReference>
<dbReference type="Pfam" id="PF00962">
    <property type="entry name" value="A_deaminase"/>
    <property type="match status" value="1"/>
</dbReference>
<dbReference type="InterPro" id="IPR006650">
    <property type="entry name" value="A/AMP_deam_AS"/>
</dbReference>
<evidence type="ECO:0000313" key="10">
    <source>
        <dbReference type="EMBL" id="CAH3152122.1"/>
    </source>
</evidence>
<dbReference type="GO" id="GO:0006154">
    <property type="term" value="P:adenosine catabolic process"/>
    <property type="evidence" value="ECO:0007669"/>
    <property type="project" value="TreeGrafter"/>
</dbReference>
<feature type="domain" description="Adenosine deaminase" evidence="9">
    <location>
        <begin position="3"/>
        <end position="315"/>
    </location>
</feature>
<dbReference type="GO" id="GO:0046103">
    <property type="term" value="P:inosine biosynthetic process"/>
    <property type="evidence" value="ECO:0007669"/>
    <property type="project" value="TreeGrafter"/>
</dbReference>
<gene>
    <name evidence="10" type="ORF">PMEA_00026544</name>
</gene>
<evidence type="ECO:0000313" key="11">
    <source>
        <dbReference type="Proteomes" id="UP001159428"/>
    </source>
</evidence>
<evidence type="ECO:0000256" key="1">
    <source>
        <dbReference type="ARBA" id="ARBA00001947"/>
    </source>
</evidence>
<protein>
    <recommendedName>
        <fullName evidence="5">Adenosine deaminase</fullName>
        <ecNumber evidence="4">3.5.4.4</ecNumber>
    </recommendedName>
</protein>
<keyword evidence="11" id="KW-1185">Reference proteome</keyword>
<dbReference type="AlphaFoldDB" id="A0AAU9XMG0"/>
<comment type="caution">
    <text evidence="10">The sequence shown here is derived from an EMBL/GenBank/DDBJ whole genome shotgun (WGS) entry which is preliminary data.</text>
</comment>
<comment type="similarity">
    <text evidence="3">Belongs to the metallo-dependent hydrolases superfamily. Adenosine and AMP deaminases family.</text>
</comment>
<reference evidence="10 11" key="1">
    <citation type="submission" date="2022-05" db="EMBL/GenBank/DDBJ databases">
        <authorList>
            <consortium name="Genoscope - CEA"/>
            <person name="William W."/>
        </authorList>
    </citation>
    <scope>NUCLEOTIDE SEQUENCE [LARGE SCALE GENOMIC DNA]</scope>
</reference>
<dbReference type="GO" id="GO:0005829">
    <property type="term" value="C:cytosol"/>
    <property type="evidence" value="ECO:0007669"/>
    <property type="project" value="TreeGrafter"/>
</dbReference>
<organism evidence="10 11">
    <name type="scientific">Pocillopora meandrina</name>
    <dbReference type="NCBI Taxonomy" id="46732"/>
    <lineage>
        <taxon>Eukaryota</taxon>
        <taxon>Metazoa</taxon>
        <taxon>Cnidaria</taxon>
        <taxon>Anthozoa</taxon>
        <taxon>Hexacorallia</taxon>
        <taxon>Scleractinia</taxon>
        <taxon>Astrocoeniina</taxon>
        <taxon>Pocilloporidae</taxon>
        <taxon>Pocillopora</taxon>
    </lineage>
</organism>
<dbReference type="EMBL" id="CALNXJ010000050">
    <property type="protein sequence ID" value="CAH3152122.1"/>
    <property type="molecule type" value="Genomic_DNA"/>
</dbReference>
<evidence type="ECO:0000256" key="2">
    <source>
        <dbReference type="ARBA" id="ARBA00004296"/>
    </source>
</evidence>
<keyword evidence="8" id="KW-0862">Zinc</keyword>
<dbReference type="SUPFAM" id="SSF51556">
    <property type="entry name" value="Metallo-dependent hydrolases"/>
    <property type="match status" value="1"/>
</dbReference>
<dbReference type="InterPro" id="IPR001365">
    <property type="entry name" value="A_deaminase_dom"/>
</dbReference>
<dbReference type="GO" id="GO:0043103">
    <property type="term" value="P:hypoxanthine salvage"/>
    <property type="evidence" value="ECO:0007669"/>
    <property type="project" value="TreeGrafter"/>
</dbReference>
<dbReference type="PANTHER" id="PTHR11409:SF43">
    <property type="entry name" value="ADENOSINE DEAMINASE"/>
    <property type="match status" value="1"/>
</dbReference>
<feature type="non-terminal residue" evidence="10">
    <location>
        <position position="1"/>
    </location>
</feature>
<evidence type="ECO:0000256" key="8">
    <source>
        <dbReference type="ARBA" id="ARBA00022833"/>
    </source>
</evidence>
<comment type="subcellular location">
    <subcellularLocation>
        <location evidence="2">Cell membrane</location>
        <topology evidence="2">Peripheral membrane protein</topology>
        <orientation evidence="2">Extracellular side</orientation>
    </subcellularLocation>
</comment>
<comment type="cofactor">
    <cofactor evidence="1">
        <name>Zn(2+)</name>
        <dbReference type="ChEBI" id="CHEBI:29105"/>
    </cofactor>
</comment>
<keyword evidence="7" id="KW-0378">Hydrolase</keyword>
<keyword evidence="6" id="KW-0479">Metal-binding</keyword>
<evidence type="ECO:0000256" key="5">
    <source>
        <dbReference type="ARBA" id="ARBA00018099"/>
    </source>
</evidence>
<evidence type="ECO:0000256" key="6">
    <source>
        <dbReference type="ARBA" id="ARBA00022723"/>
    </source>
</evidence>
<name>A0AAU9XMG0_9CNID</name>
<evidence type="ECO:0000259" key="9">
    <source>
        <dbReference type="Pfam" id="PF00962"/>
    </source>
</evidence>
<evidence type="ECO:0000256" key="7">
    <source>
        <dbReference type="ARBA" id="ARBA00022801"/>
    </source>
</evidence>
<dbReference type="InterPro" id="IPR006330">
    <property type="entry name" value="Ado/ade_deaminase"/>
</dbReference>
<accession>A0AAU9XMG0</accession>
<dbReference type="GO" id="GO:0009168">
    <property type="term" value="P:purine ribonucleoside monophosphate biosynthetic process"/>
    <property type="evidence" value="ECO:0007669"/>
    <property type="project" value="InterPro"/>
</dbReference>
<dbReference type="NCBIfam" id="TIGR01430">
    <property type="entry name" value="aden_deam"/>
    <property type="match status" value="1"/>
</dbReference>
<dbReference type="InterPro" id="IPR032466">
    <property type="entry name" value="Metal_Hydrolase"/>
</dbReference>
<dbReference type="PROSITE" id="PS00485">
    <property type="entry name" value="A_DEAMINASE"/>
    <property type="match status" value="1"/>
</dbReference>
<dbReference type="GO" id="GO:0009897">
    <property type="term" value="C:external side of plasma membrane"/>
    <property type="evidence" value="ECO:0007669"/>
    <property type="project" value="TreeGrafter"/>
</dbReference>
<dbReference type="EC" id="3.5.4.4" evidence="4"/>
<proteinExistence type="inferred from homology"/>
<sequence length="382" mass="43047">FQVELHVHLDGAIRIQTIIDLAKKKQYQLPSFDESCLKDYVSISLNKPSTLAGFLECFKIFYPLIRNDTEAMERIAYEFCEDQAACGVLYFEVRYSPHALCTENSAFPDQERVSPKAIVEAVNRGLKKGAEDFDVIARSILCCMRHLPDCSMEVVSLCQEFANEGVVGIDIAGDEPVWEGQAMEGHVIAYKEAKRLNIHRTVHAGEAGPAANVKIALDILHAERIGHGYHVIQDAELYRRTVKERIHLEVCPTSSILTGAVKPCFKTHPLRRFVEDGVNFSINSDDPLVCQTRVDLEQGVAFNKIGLTPAELTKAVCYVVSFLAFAMQSCVIVKLLFHKTEHWSAYMISFFFQTFNAARSAFLPENEKRKLIEQLKLVHGIY</sequence>
<evidence type="ECO:0000256" key="4">
    <source>
        <dbReference type="ARBA" id="ARBA00012784"/>
    </source>
</evidence>
<dbReference type="GO" id="GO:0004000">
    <property type="term" value="F:adenosine deaminase activity"/>
    <property type="evidence" value="ECO:0007669"/>
    <property type="project" value="UniProtKB-ARBA"/>
</dbReference>
<dbReference type="Proteomes" id="UP001159428">
    <property type="component" value="Unassembled WGS sequence"/>
</dbReference>
<dbReference type="GO" id="GO:0046872">
    <property type="term" value="F:metal ion binding"/>
    <property type="evidence" value="ECO:0007669"/>
    <property type="project" value="UniProtKB-KW"/>
</dbReference>
<evidence type="ECO:0000256" key="3">
    <source>
        <dbReference type="ARBA" id="ARBA00006676"/>
    </source>
</evidence>
<dbReference type="Gene3D" id="3.20.20.140">
    <property type="entry name" value="Metal-dependent hydrolases"/>
    <property type="match status" value="1"/>
</dbReference>